<evidence type="ECO:0008006" key="4">
    <source>
        <dbReference type="Google" id="ProtNLM"/>
    </source>
</evidence>
<proteinExistence type="predicted"/>
<dbReference type="OrthoDB" id="6184036at2"/>
<feature type="transmembrane region" description="Helical" evidence="1">
    <location>
        <begin position="6"/>
        <end position="25"/>
    </location>
</feature>
<protein>
    <recommendedName>
        <fullName evidence="4">Immunity protein 17</fullName>
    </recommendedName>
</protein>
<keyword evidence="3" id="KW-1185">Reference proteome</keyword>
<evidence type="ECO:0000313" key="2">
    <source>
        <dbReference type="EMBL" id="SEI79013.1"/>
    </source>
</evidence>
<dbReference type="STRING" id="64971.SAMN05421831_11072"/>
<dbReference type="RefSeq" id="WP_093311099.1">
    <property type="nucleotide sequence ID" value="NZ_FNYH01000010.1"/>
</dbReference>
<evidence type="ECO:0000313" key="3">
    <source>
        <dbReference type="Proteomes" id="UP000242999"/>
    </source>
</evidence>
<dbReference type="AlphaFoldDB" id="A0A1H6TFZ7"/>
<dbReference type="EMBL" id="FNYH01000010">
    <property type="protein sequence ID" value="SEI79013.1"/>
    <property type="molecule type" value="Genomic_DNA"/>
</dbReference>
<organism evidence="2 3">
    <name type="scientific">Allopseudospirillum japonicum</name>
    <dbReference type="NCBI Taxonomy" id="64971"/>
    <lineage>
        <taxon>Bacteria</taxon>
        <taxon>Pseudomonadati</taxon>
        <taxon>Pseudomonadota</taxon>
        <taxon>Gammaproteobacteria</taxon>
        <taxon>Oceanospirillales</taxon>
        <taxon>Oceanospirillaceae</taxon>
        <taxon>Allopseudospirillum</taxon>
    </lineage>
</organism>
<keyword evidence="1" id="KW-0812">Transmembrane</keyword>
<reference evidence="3" key="1">
    <citation type="submission" date="2016-10" db="EMBL/GenBank/DDBJ databases">
        <authorList>
            <person name="Varghese N."/>
            <person name="Submissions S."/>
        </authorList>
    </citation>
    <scope>NUCLEOTIDE SEQUENCE [LARGE SCALE GENOMIC DNA]</scope>
    <source>
        <strain evidence="3">DSM 7165</strain>
    </source>
</reference>
<keyword evidence="1" id="KW-0472">Membrane</keyword>
<keyword evidence="1" id="KW-1133">Transmembrane helix</keyword>
<evidence type="ECO:0000256" key="1">
    <source>
        <dbReference type="SAM" id="Phobius"/>
    </source>
</evidence>
<name>A0A1H6TFZ7_9GAMM</name>
<sequence>MWTLLEQALIWIGLAIVILSLALYIKRTRDIKGVLVFWSARLQLTPKEFKMNRLGILLMFLGVVLRFVNSIFLW</sequence>
<gene>
    <name evidence="2" type="ORF">SAMN05421831_11072</name>
</gene>
<dbReference type="Proteomes" id="UP000242999">
    <property type="component" value="Unassembled WGS sequence"/>
</dbReference>
<accession>A0A1H6TFZ7</accession>
<feature type="transmembrane region" description="Helical" evidence="1">
    <location>
        <begin position="54"/>
        <end position="73"/>
    </location>
</feature>